<keyword evidence="5 7" id="KW-0472">Membrane</keyword>
<evidence type="ECO:0000256" key="4">
    <source>
        <dbReference type="ARBA" id="ARBA00022989"/>
    </source>
</evidence>
<dbReference type="Pfam" id="PF05346">
    <property type="entry name" value="DUF747"/>
    <property type="match status" value="1"/>
</dbReference>
<proteinExistence type="inferred from homology"/>
<gene>
    <name evidence="8" type="ORF">SLS56_008986</name>
</gene>
<accession>A0ABR3SIN4</accession>
<feature type="compositionally biased region" description="Low complexity" evidence="6">
    <location>
        <begin position="357"/>
        <end position="372"/>
    </location>
</feature>
<comment type="caution">
    <text evidence="8">The sequence shown here is derived from an EMBL/GenBank/DDBJ whole genome shotgun (WGS) entry which is preliminary data.</text>
</comment>
<evidence type="ECO:0000313" key="8">
    <source>
        <dbReference type="EMBL" id="KAL1621975.1"/>
    </source>
</evidence>
<feature type="compositionally biased region" description="Polar residues" evidence="6">
    <location>
        <begin position="161"/>
        <end position="175"/>
    </location>
</feature>
<evidence type="ECO:0000313" key="9">
    <source>
        <dbReference type="Proteomes" id="UP001521116"/>
    </source>
</evidence>
<feature type="transmembrane region" description="Helical" evidence="7">
    <location>
        <begin position="770"/>
        <end position="802"/>
    </location>
</feature>
<evidence type="ECO:0000256" key="1">
    <source>
        <dbReference type="ARBA" id="ARBA00004141"/>
    </source>
</evidence>
<protein>
    <recommendedName>
        <fullName evidence="10">DUF747-domain-containing protein</fullName>
    </recommendedName>
</protein>
<sequence length="885" mass="98322">MAPDSKALGLDAKADKTRRKSSVTSPSSPRAGDSERERILKLSPAQIHELTSSPTSLPLRPVDAVLEPMPKLDEAPVIIEKNHSASHSRDSKSPEKFVSPPEKFISPPENGEHRRRSSSRAKDAAAQLESNHAKSSSRESRSKPIMSRTVSTPVMRRKQSARGTTPSLDPSQLKSRPTPLNLDDKRGESNGGLKPSAIQETPMASPMPATIPLPPLSIPTYLQLELSSEKPSPLYIHRSVNSDFPYESSRIKFERLLNFLILPFELEQSLGFGALACLDAWLYTFTILPLRFLKAIWILVKWWATNAWKEAHGIAIFTYQGLGRLWQRRRGAIENASGNGSIEHDLTPRKSSFSQASDPPSGISSGNSIPVIMEPPPSRRPPRSSIYRHRRMKSVPSTLLPNHKADILKGLLVIATCLVLMRFDASKTYHNIRGQAAIKLYVIYNVLEVCDRLFSALGQDILECLLSRETLDRNADGRSKVIRPFWMFLLALAYTSIHSTALFYQVITLNVAVNSYSNALLTLLMSNQFVEIKGTVFKKFEKENLFQLTCADMVERFQLWLMLMIIACRNIVEVGGLSILGDLSGSSSTGGIGGNGTSAPFRSTSIIPKSFTIFPKWTGQVLGPFLLVLGSEMLVDWLKHAYITKFNNTKPAVYGRFLDVLAKDYYSNAFFDQNLTKRLGLPVLPLACLFIRATIQTYHMFLATHMPLPIPSSATSLSVESSQATSSSPATTAALAHIDHIFRRALGRSSFGAGGNNPSTVWHLWSLDDAIAFTTMIVVFLVAYFVLLAFKLVLGMCLLGFARSRYKGMKEREKMVTTTDGKRVGGWGVVEVEDDKKRWIYADDADGLRALRDREAKTREREEKGGGAGRLEGTSRYSMVAKRIW</sequence>
<feature type="region of interest" description="Disordered" evidence="6">
    <location>
        <begin position="75"/>
        <end position="208"/>
    </location>
</feature>
<evidence type="ECO:0000256" key="2">
    <source>
        <dbReference type="ARBA" id="ARBA00008803"/>
    </source>
</evidence>
<keyword evidence="4 7" id="KW-1133">Transmembrane helix</keyword>
<evidence type="ECO:0000256" key="7">
    <source>
        <dbReference type="SAM" id="Phobius"/>
    </source>
</evidence>
<dbReference type="EMBL" id="JAJVDC020000143">
    <property type="protein sequence ID" value="KAL1621975.1"/>
    <property type="molecule type" value="Genomic_DNA"/>
</dbReference>
<evidence type="ECO:0008006" key="10">
    <source>
        <dbReference type="Google" id="ProtNLM"/>
    </source>
</evidence>
<dbReference type="PANTHER" id="PTHR13317:SF4">
    <property type="entry name" value="TRANSMEMBRANE ANTERIOR POSTERIOR TRANSFORMATION PROTEIN 1 HOMOLOG"/>
    <property type="match status" value="1"/>
</dbReference>
<evidence type="ECO:0000256" key="3">
    <source>
        <dbReference type="ARBA" id="ARBA00022692"/>
    </source>
</evidence>
<dbReference type="Proteomes" id="UP001521116">
    <property type="component" value="Unassembled WGS sequence"/>
</dbReference>
<feature type="region of interest" description="Disordered" evidence="6">
    <location>
        <begin position="337"/>
        <end position="387"/>
    </location>
</feature>
<reference evidence="8 9" key="1">
    <citation type="submission" date="2024-02" db="EMBL/GenBank/DDBJ databases">
        <title>De novo assembly and annotation of 12 fungi associated with fruit tree decline syndrome in Ontario, Canada.</title>
        <authorList>
            <person name="Sulman M."/>
            <person name="Ellouze W."/>
            <person name="Ilyukhin E."/>
        </authorList>
    </citation>
    <scope>NUCLEOTIDE SEQUENCE [LARGE SCALE GENOMIC DNA]</scope>
    <source>
        <strain evidence="8 9">M1-105</strain>
    </source>
</reference>
<comment type="similarity">
    <text evidence="2">Belongs to the TAPT1 family.</text>
</comment>
<feature type="compositionally biased region" description="Basic and acidic residues" evidence="6">
    <location>
        <begin position="75"/>
        <end position="95"/>
    </location>
</feature>
<evidence type="ECO:0000256" key="6">
    <source>
        <dbReference type="SAM" id="MobiDB-lite"/>
    </source>
</evidence>
<evidence type="ECO:0000256" key="5">
    <source>
        <dbReference type="ARBA" id="ARBA00023136"/>
    </source>
</evidence>
<name>A0ABR3SIN4_9PEZI</name>
<keyword evidence="9" id="KW-1185">Reference proteome</keyword>
<dbReference type="InterPro" id="IPR008010">
    <property type="entry name" value="Tatp1"/>
</dbReference>
<dbReference type="PANTHER" id="PTHR13317">
    <property type="entry name" value="TRANSMEMBRANE ANTERIOR POSTERIOR TRANSFORMATION PROTEIN 1 HOMOLOG"/>
    <property type="match status" value="1"/>
</dbReference>
<organism evidence="8 9">
    <name type="scientific">Neofusicoccum ribis</name>
    <dbReference type="NCBI Taxonomy" id="45134"/>
    <lineage>
        <taxon>Eukaryota</taxon>
        <taxon>Fungi</taxon>
        <taxon>Dikarya</taxon>
        <taxon>Ascomycota</taxon>
        <taxon>Pezizomycotina</taxon>
        <taxon>Dothideomycetes</taxon>
        <taxon>Dothideomycetes incertae sedis</taxon>
        <taxon>Botryosphaeriales</taxon>
        <taxon>Botryosphaeriaceae</taxon>
        <taxon>Neofusicoccum</taxon>
    </lineage>
</organism>
<comment type="subcellular location">
    <subcellularLocation>
        <location evidence="1">Membrane</location>
        <topology evidence="1">Multi-pass membrane protein</topology>
    </subcellularLocation>
</comment>
<feature type="region of interest" description="Disordered" evidence="6">
    <location>
        <begin position="1"/>
        <end position="62"/>
    </location>
</feature>
<keyword evidence="3 7" id="KW-0812">Transmembrane</keyword>